<dbReference type="RefSeq" id="WP_347985596.1">
    <property type="nucleotide sequence ID" value="NZ_JBCNVT010000001.1"/>
</dbReference>
<feature type="signal peptide" evidence="2">
    <location>
        <begin position="1"/>
        <end position="19"/>
    </location>
</feature>
<feature type="compositionally biased region" description="Polar residues" evidence="1">
    <location>
        <begin position="66"/>
        <end position="78"/>
    </location>
</feature>
<reference evidence="3 4" key="1">
    <citation type="submission" date="2024-04" db="EMBL/GenBank/DDBJ databases">
        <title>Limosilactobacillus allomucosae sp. nov., a novel species isolated from wild boar faecal samples as potential probiotics for domestic pigs.</title>
        <authorList>
            <person name="Chen B."/>
        </authorList>
    </citation>
    <scope>NUCLEOTIDE SEQUENCE [LARGE SCALE GENOMIC DNA]</scope>
    <source>
        <strain evidence="3 4">WILCCON 0055</strain>
    </source>
</reference>
<feature type="compositionally biased region" description="Low complexity" evidence="1">
    <location>
        <begin position="25"/>
        <end position="37"/>
    </location>
</feature>
<feature type="compositionally biased region" description="Basic and acidic residues" evidence="1">
    <location>
        <begin position="55"/>
        <end position="65"/>
    </location>
</feature>
<keyword evidence="4" id="KW-1185">Reference proteome</keyword>
<evidence type="ECO:0008006" key="5">
    <source>
        <dbReference type="Google" id="ProtNLM"/>
    </source>
</evidence>
<evidence type="ECO:0000313" key="3">
    <source>
        <dbReference type="EMBL" id="MEO5286659.1"/>
    </source>
</evidence>
<proteinExistence type="predicted"/>
<evidence type="ECO:0000256" key="1">
    <source>
        <dbReference type="SAM" id="MobiDB-lite"/>
    </source>
</evidence>
<dbReference type="PROSITE" id="PS51257">
    <property type="entry name" value="PROKAR_LIPOPROTEIN"/>
    <property type="match status" value="1"/>
</dbReference>
<organism evidence="3 4">
    <name type="scientific">Limosilactobacillus allomucosae</name>
    <dbReference type="NCBI Taxonomy" id="3142938"/>
    <lineage>
        <taxon>Bacteria</taxon>
        <taxon>Bacillati</taxon>
        <taxon>Bacillota</taxon>
        <taxon>Bacilli</taxon>
        <taxon>Lactobacillales</taxon>
        <taxon>Lactobacillaceae</taxon>
        <taxon>Limosilactobacillus</taxon>
    </lineage>
</organism>
<evidence type="ECO:0000256" key="2">
    <source>
        <dbReference type="SAM" id="SignalP"/>
    </source>
</evidence>
<dbReference type="Proteomes" id="UP001456307">
    <property type="component" value="Unassembled WGS sequence"/>
</dbReference>
<gene>
    <name evidence="3" type="ORF">AAVZ08_08710</name>
</gene>
<name>A0ABV0I668_9LACO</name>
<protein>
    <recommendedName>
        <fullName evidence="5">Lipoprotein</fullName>
    </recommendedName>
</protein>
<feature type="chain" id="PRO_5047025296" description="Lipoprotein" evidence="2">
    <location>
        <begin position="20"/>
        <end position="279"/>
    </location>
</feature>
<accession>A0ABV0I668</accession>
<comment type="caution">
    <text evidence="3">The sequence shown here is derived from an EMBL/GenBank/DDBJ whole genome shotgun (WGS) entry which is preliminary data.</text>
</comment>
<keyword evidence="2" id="KW-0732">Signal</keyword>
<evidence type="ECO:0000313" key="4">
    <source>
        <dbReference type="Proteomes" id="UP001456307"/>
    </source>
</evidence>
<sequence length="279" mass="29922">MKKNMNILLSSLVIAGLLAGCGAKTTTTSTKSNANSTRTEQSTSHKHKTSAKAAASEKKTTDQKNESQNAASQTAANETLNVASSSANTLKVGSAMVTLPETQSSKTATNSQAVAPTTETIQTAQASGTTATTQQPAIAQNNETQAAQLNEDQMTDQQKAGLLAWYTSHYVTNEAAPQANRPLVVTAMNESSVLAPLPNGTNNTYYQIYGAKPDESEWVNYYAQGKDVDGSPIADTVYIYNNQQWNPYQVSDMVNTANQNNGTDYVNQVANNVQMYDER</sequence>
<dbReference type="EMBL" id="JBCNVT010000001">
    <property type="protein sequence ID" value="MEO5286659.1"/>
    <property type="molecule type" value="Genomic_DNA"/>
</dbReference>
<feature type="region of interest" description="Disordered" evidence="1">
    <location>
        <begin position="25"/>
        <end position="78"/>
    </location>
</feature>